<evidence type="ECO:0000313" key="2">
    <source>
        <dbReference type="Proteomes" id="UP001164929"/>
    </source>
</evidence>
<reference evidence="1" key="1">
    <citation type="journal article" date="2023" name="Mol. Ecol. Resour.">
        <title>Chromosome-level genome assembly of a triploid poplar Populus alba 'Berolinensis'.</title>
        <authorList>
            <person name="Chen S."/>
            <person name="Yu Y."/>
            <person name="Wang X."/>
            <person name="Wang S."/>
            <person name="Zhang T."/>
            <person name="Zhou Y."/>
            <person name="He R."/>
            <person name="Meng N."/>
            <person name="Wang Y."/>
            <person name="Liu W."/>
            <person name="Liu Z."/>
            <person name="Liu J."/>
            <person name="Guo Q."/>
            <person name="Huang H."/>
            <person name="Sederoff R.R."/>
            <person name="Wang G."/>
            <person name="Qu G."/>
            <person name="Chen S."/>
        </authorList>
    </citation>
    <scope>NUCLEOTIDE SEQUENCE</scope>
    <source>
        <strain evidence="1">SC-2020</strain>
    </source>
</reference>
<proteinExistence type="predicted"/>
<comment type="caution">
    <text evidence="1">The sequence shown here is derived from an EMBL/GenBank/DDBJ whole genome shotgun (WGS) entry which is preliminary data.</text>
</comment>
<sequence length="64" mass="7155">MTITWLKTNIGTWTTNSHLIMRVSDPTKMKLSGVVPSASKDSQVENGKRPSLCYYPLDACLGRR</sequence>
<dbReference type="EMBL" id="JAQIZT010000002">
    <property type="protein sequence ID" value="KAJ7007031.1"/>
    <property type="molecule type" value="Genomic_DNA"/>
</dbReference>
<dbReference type="AlphaFoldDB" id="A0AAD6RE11"/>
<dbReference type="Proteomes" id="UP001164929">
    <property type="component" value="Chromosome 2"/>
</dbReference>
<organism evidence="1 2">
    <name type="scientific">Populus alba x Populus x berolinensis</name>
    <dbReference type="NCBI Taxonomy" id="444605"/>
    <lineage>
        <taxon>Eukaryota</taxon>
        <taxon>Viridiplantae</taxon>
        <taxon>Streptophyta</taxon>
        <taxon>Embryophyta</taxon>
        <taxon>Tracheophyta</taxon>
        <taxon>Spermatophyta</taxon>
        <taxon>Magnoliopsida</taxon>
        <taxon>eudicotyledons</taxon>
        <taxon>Gunneridae</taxon>
        <taxon>Pentapetalae</taxon>
        <taxon>rosids</taxon>
        <taxon>fabids</taxon>
        <taxon>Malpighiales</taxon>
        <taxon>Salicaceae</taxon>
        <taxon>Saliceae</taxon>
        <taxon>Populus</taxon>
    </lineage>
</organism>
<protein>
    <submittedName>
        <fullName evidence="1">Uncharacterized protein</fullName>
    </submittedName>
</protein>
<name>A0AAD6RE11_9ROSI</name>
<accession>A0AAD6RE11</accession>
<gene>
    <name evidence="1" type="ORF">NC653_006174</name>
</gene>
<keyword evidence="2" id="KW-1185">Reference proteome</keyword>
<evidence type="ECO:0000313" key="1">
    <source>
        <dbReference type="EMBL" id="KAJ7007031.1"/>
    </source>
</evidence>